<proteinExistence type="predicted"/>
<reference evidence="1 2" key="1">
    <citation type="submission" date="2012-10" db="EMBL/GenBank/DDBJ databases">
        <title>Draft Genome Sequence of Paenibacillus popilliae ATCC 14706T.</title>
        <authorList>
            <person name="Iiyama K."/>
            <person name="Mori K."/>
            <person name="Mon H."/>
            <person name="Chieda Y."/>
            <person name="Lee J.M."/>
            <person name="Kusakabe T."/>
            <person name="Tashiro K."/>
            <person name="Asano S."/>
            <person name="Yasunaga-Aoki C."/>
            <person name="Shimizu S."/>
        </authorList>
    </citation>
    <scope>NUCLEOTIDE SEQUENCE [LARGE SCALE GENOMIC DNA]</scope>
    <source>
        <strain evidence="1 2">ATCC 14706</strain>
    </source>
</reference>
<keyword evidence="2" id="KW-1185">Reference proteome</keyword>
<dbReference type="EMBL" id="BALG01000016">
    <property type="protein sequence ID" value="GAC40947.1"/>
    <property type="molecule type" value="Genomic_DNA"/>
</dbReference>
<gene>
    <name evidence="1" type="ORF">PPOP_0287</name>
</gene>
<organism evidence="1 2">
    <name type="scientific">Paenibacillus popilliae ATCC 14706</name>
    <dbReference type="NCBI Taxonomy" id="1212764"/>
    <lineage>
        <taxon>Bacteria</taxon>
        <taxon>Bacillati</taxon>
        <taxon>Bacillota</taxon>
        <taxon>Bacilli</taxon>
        <taxon>Bacillales</taxon>
        <taxon>Paenibacillaceae</taxon>
        <taxon>Paenibacillus</taxon>
    </lineage>
</organism>
<protein>
    <submittedName>
        <fullName evidence="1">Cysteine synthase</fullName>
    </submittedName>
</protein>
<evidence type="ECO:0000313" key="1">
    <source>
        <dbReference type="EMBL" id="GAC40947.1"/>
    </source>
</evidence>
<comment type="caution">
    <text evidence="1">The sequence shown here is derived from an EMBL/GenBank/DDBJ whole genome shotgun (WGS) entry which is preliminary data.</text>
</comment>
<name>M9L7K2_PAEPP</name>
<sequence length="71" mass="7793">MLPCPTGCFALHAGRPAAMERSLIVRQSLQQLAIQYSTWAAVQSVKEAVALAQEEQAEQDALRRQGANVKR</sequence>
<evidence type="ECO:0000313" key="2">
    <source>
        <dbReference type="Proteomes" id="UP000029453"/>
    </source>
</evidence>
<dbReference type="Proteomes" id="UP000029453">
    <property type="component" value="Unassembled WGS sequence"/>
</dbReference>
<accession>M9L7K2</accession>
<dbReference type="AlphaFoldDB" id="M9L7K2"/>